<name>A0AAQ3ES80_BACIU</name>
<evidence type="ECO:0000313" key="2">
    <source>
        <dbReference type="EMBL" id="WHM23667.1"/>
    </source>
</evidence>
<evidence type="ECO:0000259" key="1">
    <source>
        <dbReference type="Pfam" id="PF01467"/>
    </source>
</evidence>
<dbReference type="GO" id="GO:0016779">
    <property type="term" value="F:nucleotidyltransferase activity"/>
    <property type="evidence" value="ECO:0007669"/>
    <property type="project" value="UniProtKB-KW"/>
</dbReference>
<dbReference type="Proteomes" id="UP001229422">
    <property type="component" value="Chromosome"/>
</dbReference>
<sequence>MFDLFHYGHMKLLERAKEPGIT</sequence>
<accession>A0AAQ3ES80</accession>
<feature type="domain" description="Cytidyltransferase-like" evidence="1">
    <location>
        <begin position="2"/>
        <end position="18"/>
    </location>
</feature>
<dbReference type="SUPFAM" id="SSF52374">
    <property type="entry name" value="Nucleotidylyl transferase"/>
    <property type="match status" value="1"/>
</dbReference>
<protein>
    <submittedName>
        <fullName evidence="2">Adenylyltransferase/cytidyltransferase family protein</fullName>
    </submittedName>
</protein>
<organism evidence="2 3">
    <name type="scientific">Bacillus subtilis</name>
    <dbReference type="NCBI Taxonomy" id="1423"/>
    <lineage>
        <taxon>Bacteria</taxon>
        <taxon>Bacillati</taxon>
        <taxon>Bacillota</taxon>
        <taxon>Bacilli</taxon>
        <taxon>Bacillales</taxon>
        <taxon>Bacillaceae</taxon>
        <taxon>Bacillus</taxon>
    </lineage>
</organism>
<dbReference type="Gene3D" id="3.40.50.620">
    <property type="entry name" value="HUPs"/>
    <property type="match status" value="1"/>
</dbReference>
<keyword evidence="2" id="KW-0808">Transferase</keyword>
<keyword evidence="2" id="KW-0548">Nucleotidyltransferase</keyword>
<dbReference type="Pfam" id="PF01467">
    <property type="entry name" value="CTP_transf_like"/>
    <property type="match status" value="1"/>
</dbReference>
<reference evidence="2" key="1">
    <citation type="submission" date="2023-05" db="EMBL/GenBank/DDBJ databases">
        <title>Complete genome sequence of Bacillus subtilis SRCM117797 isolated from Soybean paste.</title>
        <authorList>
            <person name="Abraha H.B."/>
            <person name="Kim K.-P."/>
            <person name="Ryu M.-S."/>
            <person name="Jeong D.-Y."/>
        </authorList>
    </citation>
    <scope>NUCLEOTIDE SEQUENCE</scope>
    <source>
        <strain evidence="2">SRCM117797</strain>
    </source>
</reference>
<dbReference type="NCBIfam" id="TIGR00125">
    <property type="entry name" value="cyt_tran_rel"/>
    <property type="match status" value="1"/>
</dbReference>
<dbReference type="EMBL" id="CP125292">
    <property type="protein sequence ID" value="WHM23667.1"/>
    <property type="molecule type" value="Genomic_DNA"/>
</dbReference>
<proteinExistence type="predicted"/>
<dbReference type="RefSeq" id="WP_234047932.1">
    <property type="nucleotide sequence ID" value="NZ_CAJNPN010000002.1"/>
</dbReference>
<dbReference type="InterPro" id="IPR004821">
    <property type="entry name" value="Cyt_trans-like"/>
</dbReference>
<gene>
    <name evidence="2" type="ORF">QL281_09300</name>
</gene>
<dbReference type="InterPro" id="IPR014729">
    <property type="entry name" value="Rossmann-like_a/b/a_fold"/>
</dbReference>
<dbReference type="AlphaFoldDB" id="A0AAQ3ES80"/>
<evidence type="ECO:0000313" key="3">
    <source>
        <dbReference type="Proteomes" id="UP001229422"/>
    </source>
</evidence>